<dbReference type="GO" id="GO:0051287">
    <property type="term" value="F:NAD binding"/>
    <property type="evidence" value="ECO:0007669"/>
    <property type="project" value="InterPro"/>
</dbReference>
<evidence type="ECO:0000313" key="4">
    <source>
        <dbReference type="EMBL" id="CAA6823995.1"/>
    </source>
</evidence>
<dbReference type="InterPro" id="IPR006140">
    <property type="entry name" value="D-isomer_DH_NAD-bd"/>
</dbReference>
<evidence type="ECO:0000256" key="1">
    <source>
        <dbReference type="ARBA" id="ARBA00023002"/>
    </source>
</evidence>
<keyword evidence="2" id="KW-0520">NAD</keyword>
<feature type="domain" description="D-isomer specific 2-hydroxyacid dehydrogenase NAD-binding" evidence="3">
    <location>
        <begin position="104"/>
        <end position="273"/>
    </location>
</feature>
<dbReference type="AlphaFoldDB" id="A0A6S6TX54"/>
<gene>
    <name evidence="4" type="ORF">HELGO_WM17116</name>
</gene>
<evidence type="ECO:0000259" key="3">
    <source>
        <dbReference type="Pfam" id="PF02826"/>
    </source>
</evidence>
<dbReference type="InterPro" id="IPR036291">
    <property type="entry name" value="NAD(P)-bd_dom_sf"/>
</dbReference>
<dbReference type="EC" id="1.1.1.95" evidence="4"/>
<dbReference type="Pfam" id="PF02826">
    <property type="entry name" value="2-Hacid_dh_C"/>
    <property type="match status" value="1"/>
</dbReference>
<keyword evidence="1 4" id="KW-0560">Oxidoreductase</keyword>
<sequence>MAILFNNHGGDQLRWYEALSAQQLDMPIHIYPDIPNPGDIRYAIVWEHPFSDLLNYPNLEGILSLGAGMEHLLNDPELPDVPLVSLHDPFMSQDMANYALYWTIHLQRQLGEYQQQQAAGVWAPLSHVSVSGFNVVLLGLGRIGQKVGQALSQSGFPVEAWDFTDKTVEGLSTHAGVDVLDQLLGKADVVISCLALNTRSYQLIDEHFLSSMPEGSSLINVSRGNIIDEDALLSALDSGHIRFAALDVFAVEPLPVDHAFWSHPRVAVTPHMAGPTPRKTSAAIIIDNIRKMERGETPHLLFDRQRGRQH</sequence>
<dbReference type="EMBL" id="CACVAT010000384">
    <property type="protein sequence ID" value="CAA6823995.1"/>
    <property type="molecule type" value="Genomic_DNA"/>
</dbReference>
<dbReference type="PANTHER" id="PTHR43333:SF1">
    <property type="entry name" value="D-ISOMER SPECIFIC 2-HYDROXYACID DEHYDROGENASE NAD-BINDING DOMAIN-CONTAINING PROTEIN"/>
    <property type="match status" value="1"/>
</dbReference>
<dbReference type="PANTHER" id="PTHR43333">
    <property type="entry name" value="2-HACID_DH_C DOMAIN-CONTAINING PROTEIN"/>
    <property type="match status" value="1"/>
</dbReference>
<proteinExistence type="predicted"/>
<protein>
    <submittedName>
        <fullName evidence="4">D-3-phosphoglycerate dehydrogenase (EC)</fullName>
        <ecNumber evidence="4">1.1.1.95</ecNumber>
    </submittedName>
</protein>
<dbReference type="CDD" id="cd12164">
    <property type="entry name" value="GDH_like_2"/>
    <property type="match status" value="1"/>
</dbReference>
<name>A0A6S6TX54_9GAMM</name>
<evidence type="ECO:0000256" key="2">
    <source>
        <dbReference type="ARBA" id="ARBA00023027"/>
    </source>
</evidence>
<dbReference type="SUPFAM" id="SSF51735">
    <property type="entry name" value="NAD(P)-binding Rossmann-fold domains"/>
    <property type="match status" value="1"/>
</dbReference>
<accession>A0A6S6TX54</accession>
<dbReference type="GO" id="GO:0004617">
    <property type="term" value="F:phosphoglycerate dehydrogenase activity"/>
    <property type="evidence" value="ECO:0007669"/>
    <property type="project" value="UniProtKB-EC"/>
</dbReference>
<dbReference type="Gene3D" id="3.40.50.720">
    <property type="entry name" value="NAD(P)-binding Rossmann-like Domain"/>
    <property type="match status" value="2"/>
</dbReference>
<organism evidence="4">
    <name type="scientific">uncultured Thiotrichaceae bacterium</name>
    <dbReference type="NCBI Taxonomy" id="298394"/>
    <lineage>
        <taxon>Bacteria</taxon>
        <taxon>Pseudomonadati</taxon>
        <taxon>Pseudomonadota</taxon>
        <taxon>Gammaproteobacteria</taxon>
        <taxon>Thiotrichales</taxon>
        <taxon>Thiotrichaceae</taxon>
        <taxon>environmental samples</taxon>
    </lineage>
</organism>
<reference evidence="4" key="1">
    <citation type="submission" date="2020-01" db="EMBL/GenBank/DDBJ databases">
        <authorList>
            <person name="Meier V. D."/>
            <person name="Meier V D."/>
        </authorList>
    </citation>
    <scope>NUCLEOTIDE SEQUENCE</scope>
    <source>
        <strain evidence="4">HLG_WM_MAG_09</strain>
    </source>
</reference>